<keyword evidence="4" id="KW-1133">Transmembrane helix</keyword>
<keyword evidence="8" id="KW-1185">Reference proteome</keyword>
<reference evidence="8" key="1">
    <citation type="journal article" date="2019" name="Int. J. Syst. Evol. Microbiol.">
        <title>The Global Catalogue of Microorganisms (GCM) 10K type strain sequencing project: providing services to taxonomists for standard genome sequencing and annotation.</title>
        <authorList>
            <consortium name="The Broad Institute Genomics Platform"/>
            <consortium name="The Broad Institute Genome Sequencing Center for Infectious Disease"/>
            <person name="Wu L."/>
            <person name="Ma J."/>
        </authorList>
    </citation>
    <scope>NUCLEOTIDE SEQUENCE [LARGE SCALE GENOMIC DNA]</scope>
    <source>
        <strain evidence="8">JCM 32226</strain>
    </source>
</reference>
<evidence type="ECO:0000256" key="4">
    <source>
        <dbReference type="ARBA" id="ARBA00022989"/>
    </source>
</evidence>
<dbReference type="Proteomes" id="UP001501321">
    <property type="component" value="Unassembled WGS sequence"/>
</dbReference>
<dbReference type="Pfam" id="PF04011">
    <property type="entry name" value="LemA"/>
    <property type="match status" value="1"/>
</dbReference>
<dbReference type="EMBL" id="BAABFC010000024">
    <property type="protein sequence ID" value="GAA4503275.1"/>
    <property type="molecule type" value="Genomic_DNA"/>
</dbReference>
<sequence length="197" mass="21461">MLFLATLLGLVLLAGLFIATQYNRLVTLKGRYENAFAQIAVQLKRRYDLIPNLVETAQGYLSHEKETLSAVTQARNEALAGLQVARAQPGEAAALATLSQAEGRLGQALAGFSLKVEAYPELKANETMAQLSEELASTENRIAFARQAFNDAVTLYNIQRRSFPTVLLATTLGHPQDASLLEIPGDEHQAPPKVSFH</sequence>
<proteinExistence type="inferred from homology"/>
<dbReference type="InterPro" id="IPR007156">
    <property type="entry name" value="MamQ_LemA"/>
</dbReference>
<dbReference type="PANTHER" id="PTHR34478:SF1">
    <property type="entry name" value="PROTEIN LEMA"/>
    <property type="match status" value="1"/>
</dbReference>
<feature type="coiled-coil region" evidence="6">
    <location>
        <begin position="121"/>
        <end position="148"/>
    </location>
</feature>
<evidence type="ECO:0000313" key="8">
    <source>
        <dbReference type="Proteomes" id="UP001501321"/>
    </source>
</evidence>
<comment type="caution">
    <text evidence="7">The sequence shown here is derived from an EMBL/GenBank/DDBJ whole genome shotgun (WGS) entry which is preliminary data.</text>
</comment>
<gene>
    <name evidence="7" type="ORF">GCM10023095_29270</name>
</gene>
<comment type="similarity">
    <text evidence="2">Belongs to the LemA family.</text>
</comment>
<dbReference type="PANTHER" id="PTHR34478">
    <property type="entry name" value="PROTEIN LEMA"/>
    <property type="match status" value="1"/>
</dbReference>
<evidence type="ECO:0000256" key="1">
    <source>
        <dbReference type="ARBA" id="ARBA00004167"/>
    </source>
</evidence>
<keyword evidence="5" id="KW-0472">Membrane</keyword>
<keyword evidence="3" id="KW-0812">Transmembrane</keyword>
<dbReference type="SUPFAM" id="SSF140478">
    <property type="entry name" value="LemA-like"/>
    <property type="match status" value="1"/>
</dbReference>
<evidence type="ECO:0000313" key="7">
    <source>
        <dbReference type="EMBL" id="GAA4503275.1"/>
    </source>
</evidence>
<dbReference type="RefSeq" id="WP_345014456.1">
    <property type="nucleotide sequence ID" value="NZ_BAABFC010000024.1"/>
</dbReference>
<evidence type="ECO:0000256" key="2">
    <source>
        <dbReference type="ARBA" id="ARBA00008854"/>
    </source>
</evidence>
<organism evidence="7 8">
    <name type="scientific">Pseudaeromonas paramecii</name>
    <dbReference type="NCBI Taxonomy" id="2138166"/>
    <lineage>
        <taxon>Bacteria</taxon>
        <taxon>Pseudomonadati</taxon>
        <taxon>Pseudomonadota</taxon>
        <taxon>Gammaproteobacteria</taxon>
        <taxon>Aeromonadales</taxon>
        <taxon>Aeromonadaceae</taxon>
        <taxon>Pseudaeromonas</taxon>
    </lineage>
</organism>
<evidence type="ECO:0000256" key="3">
    <source>
        <dbReference type="ARBA" id="ARBA00022692"/>
    </source>
</evidence>
<accession>A0ABP8QHT3</accession>
<protein>
    <submittedName>
        <fullName evidence="7">LemA family protein</fullName>
    </submittedName>
</protein>
<comment type="subcellular location">
    <subcellularLocation>
        <location evidence="1">Membrane</location>
        <topology evidence="1">Single-pass membrane protein</topology>
    </subcellularLocation>
</comment>
<dbReference type="Gene3D" id="1.20.1440.20">
    <property type="entry name" value="LemA-like domain"/>
    <property type="match status" value="1"/>
</dbReference>
<dbReference type="InterPro" id="IPR023353">
    <property type="entry name" value="LemA-like_dom_sf"/>
</dbReference>
<name>A0ABP8QHT3_9GAMM</name>
<keyword evidence="6" id="KW-0175">Coiled coil</keyword>
<evidence type="ECO:0000256" key="6">
    <source>
        <dbReference type="SAM" id="Coils"/>
    </source>
</evidence>
<evidence type="ECO:0000256" key="5">
    <source>
        <dbReference type="ARBA" id="ARBA00023136"/>
    </source>
</evidence>